<dbReference type="EMBL" id="LOED01000037">
    <property type="protein sequence ID" value="KXG74914.1"/>
    <property type="molecule type" value="Genomic_DNA"/>
</dbReference>
<evidence type="ECO:0000313" key="2">
    <source>
        <dbReference type="EMBL" id="KXG74914.1"/>
    </source>
</evidence>
<evidence type="ECO:0000256" key="1">
    <source>
        <dbReference type="SAM" id="SignalP"/>
    </source>
</evidence>
<dbReference type="Proteomes" id="UP000070427">
    <property type="component" value="Unassembled WGS sequence"/>
</dbReference>
<dbReference type="InParanoid" id="A0A140L2Y9"/>
<evidence type="ECO:0008006" key="4">
    <source>
        <dbReference type="Google" id="ProtNLM"/>
    </source>
</evidence>
<comment type="caution">
    <text evidence="2">The sequence shown here is derived from an EMBL/GenBank/DDBJ whole genome shotgun (WGS) entry which is preliminary data.</text>
</comment>
<gene>
    <name evidence="2" type="ORF">AN618_21390</name>
</gene>
<keyword evidence="1" id="KW-0732">Signal</keyword>
<name>A0A140L2Y9_9FIRM</name>
<reference evidence="2 3" key="1">
    <citation type="submission" date="2015-12" db="EMBL/GenBank/DDBJ databases">
        <title>Draft genome sequnece of Fervidicola ferrireducens strain Y170.</title>
        <authorList>
            <person name="Patel B.K."/>
        </authorList>
    </citation>
    <scope>NUCLEOTIDE SEQUENCE [LARGE SCALE GENOMIC DNA]</scope>
    <source>
        <strain evidence="2 3">Y170</strain>
    </source>
</reference>
<protein>
    <recommendedName>
        <fullName evidence="4">Copper amine oxidase-like N-terminal domain-containing protein</fullName>
    </recommendedName>
</protein>
<dbReference type="RefSeq" id="WP_066354838.1">
    <property type="nucleotide sequence ID" value="NZ_LOED01000037.1"/>
</dbReference>
<organism evidence="2 3">
    <name type="scientific">Fervidicola ferrireducens</name>
    <dbReference type="NCBI Taxonomy" id="520764"/>
    <lineage>
        <taxon>Bacteria</taxon>
        <taxon>Bacillati</taxon>
        <taxon>Bacillota</taxon>
        <taxon>Clostridia</taxon>
        <taxon>Thermosediminibacterales</taxon>
        <taxon>Thermosediminibacteraceae</taxon>
        <taxon>Fervidicola</taxon>
    </lineage>
</organism>
<evidence type="ECO:0000313" key="3">
    <source>
        <dbReference type="Proteomes" id="UP000070427"/>
    </source>
</evidence>
<keyword evidence="3" id="KW-1185">Reference proteome</keyword>
<accession>A0A140L2Y9</accession>
<feature type="signal peptide" evidence="1">
    <location>
        <begin position="1"/>
        <end position="29"/>
    </location>
</feature>
<dbReference type="STRING" id="520764.AN618_21390"/>
<proteinExistence type="predicted"/>
<sequence>MRPSILRKALALTLVLAFTLAAVPPQARAEVLETKLAIVYTGADAVQQAQTFQAKYNLKIWPLKAVYTHSGQGVINWASGWGAGAEQWVRDTEIFTALEKLEQTIPALVYLIPKQRILILPLYAFRTSTASSTSGVYFSPNLIYLAGQRVSASYALLHELGHAVCDALLNTEGYDFSHINLLGREYLRLRGYPKNVGLTASAQTKLDWDQRAAEYFAEDFAYWVACKLGLNRYIHIPGTGSPEVLKWFDRVLGDATTSVYAYTAEGVVEAQGREVVFGKVYVPLQFFRELGFSSDELLAVLPRIYPESYAIKDTIYVPLRRAATQLGLVVYWDGRAVYVRR</sequence>
<feature type="chain" id="PRO_5007491503" description="Copper amine oxidase-like N-terminal domain-containing protein" evidence="1">
    <location>
        <begin position="30"/>
        <end position="341"/>
    </location>
</feature>
<dbReference type="AlphaFoldDB" id="A0A140L2Y9"/>
<dbReference type="OrthoDB" id="9782200at2"/>